<evidence type="ECO:0000256" key="4">
    <source>
        <dbReference type="ARBA" id="ARBA00017468"/>
    </source>
</evidence>
<dbReference type="Gene3D" id="3.30.420.40">
    <property type="match status" value="2"/>
</dbReference>
<dbReference type="Gene3D" id="3.40.50.2000">
    <property type="entry name" value="Glycogen Phosphorylase B"/>
    <property type="match status" value="1"/>
</dbReference>
<comment type="subcellular location">
    <subcellularLocation>
        <location evidence="1">Cytoplasm</location>
        <location evidence="1">Cytoskeleton</location>
    </subcellularLocation>
</comment>
<dbReference type="FunFam" id="3.30.420.40:FF:000018">
    <property type="entry name" value="Actin-like protein (Centractin)"/>
    <property type="match status" value="1"/>
</dbReference>
<feature type="domain" description="Glycosyl transferase family 28 C-terminal" evidence="13">
    <location>
        <begin position="6"/>
        <end position="155"/>
    </location>
</feature>
<gene>
    <name evidence="14" type="ORF">PEBR_18005</name>
</gene>
<dbReference type="GO" id="GO:0005856">
    <property type="term" value="C:cytoskeleton"/>
    <property type="evidence" value="ECO:0007669"/>
    <property type="project" value="UniProtKB-SubCell"/>
</dbReference>
<dbReference type="Pfam" id="PF00022">
    <property type="entry name" value="Actin"/>
    <property type="match status" value="1"/>
</dbReference>
<dbReference type="SUPFAM" id="SSF53067">
    <property type="entry name" value="Actin-like ATPase domain"/>
    <property type="match status" value="2"/>
</dbReference>
<dbReference type="Proteomes" id="UP000190744">
    <property type="component" value="Unassembled WGS sequence"/>
</dbReference>
<evidence type="ECO:0000256" key="10">
    <source>
        <dbReference type="ARBA" id="ARBA00032061"/>
    </source>
</evidence>
<dbReference type="PRINTS" id="PR00190">
    <property type="entry name" value="ACTIN"/>
</dbReference>
<dbReference type="SUPFAM" id="SSF53756">
    <property type="entry name" value="UDP-Glycosyltransferase/glycogen phosphorylase"/>
    <property type="match status" value="1"/>
</dbReference>
<evidence type="ECO:0000256" key="3">
    <source>
        <dbReference type="ARBA" id="ARBA00012614"/>
    </source>
</evidence>
<comment type="catalytic activity">
    <reaction evidence="12">
        <text>an N-acetyl-alpha-D-glucosaminyl-diphospho-di-trans,poly-cis-dolichol + UDP-N-acetyl-alpha-D-glucosamine = an N,N'-diacetylchitobiosyl-diphospho-di-trans,poly-cis-dolichol + UDP + H(+)</text>
        <dbReference type="Rhea" id="RHEA:23380"/>
        <dbReference type="Rhea" id="RHEA-COMP:19507"/>
        <dbReference type="Rhea" id="RHEA-COMP:19510"/>
        <dbReference type="ChEBI" id="CHEBI:15378"/>
        <dbReference type="ChEBI" id="CHEBI:57269"/>
        <dbReference type="ChEBI" id="CHEBI:57705"/>
        <dbReference type="ChEBI" id="CHEBI:58223"/>
        <dbReference type="ChEBI" id="CHEBI:58427"/>
        <dbReference type="EC" id="2.4.1.141"/>
    </reaction>
</comment>
<dbReference type="CDD" id="cd10216">
    <property type="entry name" value="ASKHA_NBD_Arp1"/>
    <property type="match status" value="1"/>
</dbReference>
<evidence type="ECO:0000256" key="6">
    <source>
        <dbReference type="ARBA" id="ARBA00022741"/>
    </source>
</evidence>
<dbReference type="Gene3D" id="3.90.640.10">
    <property type="entry name" value="Actin, Chain A, domain 4"/>
    <property type="match status" value="1"/>
</dbReference>
<dbReference type="InterPro" id="IPR020902">
    <property type="entry name" value="Actin/actin-like_CS"/>
</dbReference>
<accession>A0A1S9RNX3</accession>
<dbReference type="PROSITE" id="PS01132">
    <property type="entry name" value="ACTINS_ACT_LIKE"/>
    <property type="match status" value="1"/>
</dbReference>
<dbReference type="SMART" id="SM00268">
    <property type="entry name" value="ACTIN"/>
    <property type="match status" value="1"/>
</dbReference>
<dbReference type="EMBL" id="LJBN01000127">
    <property type="protein sequence ID" value="OOQ87197.1"/>
    <property type="molecule type" value="Genomic_DNA"/>
</dbReference>
<evidence type="ECO:0000313" key="14">
    <source>
        <dbReference type="EMBL" id="OOQ87197.1"/>
    </source>
</evidence>
<dbReference type="EC" id="2.4.1.141" evidence="3"/>
<dbReference type="GO" id="GO:0005524">
    <property type="term" value="F:ATP binding"/>
    <property type="evidence" value="ECO:0007669"/>
    <property type="project" value="UniProtKB-KW"/>
</dbReference>
<evidence type="ECO:0000256" key="5">
    <source>
        <dbReference type="ARBA" id="ARBA00022490"/>
    </source>
</evidence>
<evidence type="ECO:0000256" key="2">
    <source>
        <dbReference type="ARBA" id="ARBA00011198"/>
    </source>
</evidence>
<dbReference type="PANTHER" id="PTHR11937">
    <property type="entry name" value="ACTIN"/>
    <property type="match status" value="1"/>
</dbReference>
<evidence type="ECO:0000313" key="15">
    <source>
        <dbReference type="Proteomes" id="UP000190744"/>
    </source>
</evidence>
<protein>
    <recommendedName>
        <fullName evidence="4">UDP-N-acetylglucosamine transferase subunit ALG13</fullName>
        <ecNumber evidence="3">2.4.1.141</ecNumber>
    </recommendedName>
    <alternativeName>
        <fullName evidence="10">Asparagine-linked glycosylation protein 13</fullName>
    </alternativeName>
</protein>
<proteinExistence type="inferred from homology"/>
<dbReference type="InterPro" id="IPR043129">
    <property type="entry name" value="ATPase_NBD"/>
</dbReference>
<dbReference type="GO" id="GO:0004577">
    <property type="term" value="F:N-acetylglucosaminyldiphosphodolichol N-acetylglucosaminyltransferase activity"/>
    <property type="evidence" value="ECO:0007669"/>
    <property type="project" value="UniProtKB-EC"/>
</dbReference>
<keyword evidence="8" id="KW-0206">Cytoskeleton</keyword>
<keyword evidence="6" id="KW-0547">Nucleotide-binding</keyword>
<dbReference type="InterPro" id="IPR007235">
    <property type="entry name" value="Glyco_trans_28_C"/>
</dbReference>
<evidence type="ECO:0000256" key="8">
    <source>
        <dbReference type="ARBA" id="ARBA00023212"/>
    </source>
</evidence>
<evidence type="ECO:0000256" key="11">
    <source>
        <dbReference type="ARBA" id="ARBA00038483"/>
    </source>
</evidence>
<dbReference type="AlphaFoldDB" id="A0A1S9RNX3"/>
<keyword evidence="5" id="KW-0963">Cytoplasm</keyword>
<dbReference type="InterPro" id="IPR004000">
    <property type="entry name" value="Actin"/>
</dbReference>
<evidence type="ECO:0000256" key="12">
    <source>
        <dbReference type="ARBA" id="ARBA00048184"/>
    </source>
</evidence>
<dbReference type="Pfam" id="PF04101">
    <property type="entry name" value="Glyco_tran_28_C"/>
    <property type="match status" value="1"/>
</dbReference>
<comment type="similarity">
    <text evidence="11">Belongs to the actin family. ARP1 subfamily.</text>
</comment>
<evidence type="ECO:0000256" key="9">
    <source>
        <dbReference type="ARBA" id="ARBA00024804"/>
    </source>
</evidence>
<sequence>MVHKLCLVTVGATAPFEKLIQAVLHESFIAELEKYDFTRLLIQYGKGGQPIFDSYRAEYEKGNVIHDIQIGGFDLRPNMTPYVCMAREDPSMAQELGMMISHAGTGSILDALRAGLPLVIVPNPDLANNHQQELADHLAKEGYAIVGKLDDMPSVVGQAAQRGDQMNCHGWTEHAVSALSACNHKDLHGKIYLLDEWMLILNYEQPGAVSITLRLDLPTPELPLSQPLPAMAEATLHNVPIVIDNGSGTIRAGFAGEEIPSCYFPSFVGRPKHPRVMAGGLEGDSFIGQRAQDLRGLLKIRYPLEHGIVTNWEDMESIWHYVYENELKTLPEEHPVLLTEPPLNPRANRDMAAQLMFEAFNVPALYMSIQAVLSLYASGRTTGVVLDSGDGVSHAVPVFEGFAIPNSIRRIDVAGRDVTEQMQLLLRKAGHVLHTSAEKEVVRMIKEKVCYVSLDPKREEKEWMNSYHKSDAKAIDYTLPDGHKIKIGQERYRAPEILFDPELIGLEYPGVHQIVQDAITRTDLDLRKSLYLNIVLSGGSTLCKNFPDRLMREIKRLAVEDMKIRISAPAERKYTTWIGGSILAGLSTFRKMWVSADEWHEDPEIIFKRFA</sequence>
<reference evidence="15" key="1">
    <citation type="submission" date="2015-09" db="EMBL/GenBank/DDBJ databases">
        <authorList>
            <person name="Fill T.P."/>
            <person name="Baretta J.F."/>
            <person name="de Almeida L.G."/>
            <person name="Rocha M."/>
            <person name="de Souza D.H."/>
            <person name="Malavazi I."/>
            <person name="Cerdeira L.T."/>
            <person name="Hong H."/>
            <person name="Samborskyy M."/>
            <person name="de Vasconcelos A.T."/>
            <person name="Leadlay P."/>
            <person name="Rodrigues-Filho E."/>
        </authorList>
    </citation>
    <scope>NUCLEOTIDE SEQUENCE [LARGE SCALE GENOMIC DNA]</scope>
    <source>
        <strain evidence="15">LaBioMMi 136</strain>
    </source>
</reference>
<organism evidence="14 15">
    <name type="scientific">Penicillium brasilianum</name>
    <dbReference type="NCBI Taxonomy" id="104259"/>
    <lineage>
        <taxon>Eukaryota</taxon>
        <taxon>Fungi</taxon>
        <taxon>Dikarya</taxon>
        <taxon>Ascomycota</taxon>
        <taxon>Pezizomycotina</taxon>
        <taxon>Eurotiomycetes</taxon>
        <taxon>Eurotiomycetidae</taxon>
        <taxon>Eurotiales</taxon>
        <taxon>Aspergillaceae</taxon>
        <taxon>Penicillium</taxon>
    </lineage>
</organism>
<dbReference type="FunFam" id="3.90.640.10:FF:000015">
    <property type="entry name" value="Actin-like protein"/>
    <property type="match status" value="1"/>
</dbReference>
<comment type="function">
    <text evidence="9">Involved in protein N-glycosylation. Essential for the second step of the dolichol-linked oligosaccharide pathway.</text>
</comment>
<comment type="subunit">
    <text evidence="2">Heterodimer with ALG14 to form a functional enzyme.</text>
</comment>
<evidence type="ECO:0000259" key="13">
    <source>
        <dbReference type="Pfam" id="PF04101"/>
    </source>
</evidence>
<keyword evidence="7" id="KW-0067">ATP-binding</keyword>
<evidence type="ECO:0000256" key="7">
    <source>
        <dbReference type="ARBA" id="ARBA00022840"/>
    </source>
</evidence>
<name>A0A1S9RNX3_PENBI</name>
<evidence type="ECO:0000256" key="1">
    <source>
        <dbReference type="ARBA" id="ARBA00004245"/>
    </source>
</evidence>
<comment type="caution">
    <text evidence="14">The sequence shown here is derived from an EMBL/GenBank/DDBJ whole genome shotgun (WGS) entry which is preliminary data.</text>
</comment>